<feature type="region of interest" description="Disordered" evidence="1">
    <location>
        <begin position="207"/>
        <end position="234"/>
    </location>
</feature>
<proteinExistence type="predicted"/>
<evidence type="ECO:0000313" key="3">
    <source>
        <dbReference type="Proteomes" id="UP001642464"/>
    </source>
</evidence>
<evidence type="ECO:0000256" key="1">
    <source>
        <dbReference type="SAM" id="MobiDB-lite"/>
    </source>
</evidence>
<dbReference type="EMBL" id="CAXAMM010004847">
    <property type="protein sequence ID" value="CAK9005127.1"/>
    <property type="molecule type" value="Genomic_DNA"/>
</dbReference>
<reference evidence="2 3" key="1">
    <citation type="submission" date="2024-02" db="EMBL/GenBank/DDBJ databases">
        <authorList>
            <person name="Chen Y."/>
            <person name="Shah S."/>
            <person name="Dougan E. K."/>
            <person name="Thang M."/>
            <person name="Chan C."/>
        </authorList>
    </citation>
    <scope>NUCLEOTIDE SEQUENCE [LARGE SCALE GENOMIC DNA]</scope>
</reference>
<keyword evidence="3" id="KW-1185">Reference proteome</keyword>
<protein>
    <submittedName>
        <fullName evidence="2">DDE-1 domain-containing protein</fullName>
    </submittedName>
</protein>
<gene>
    <name evidence="2" type="ORF">SCF082_LOCUS8466</name>
</gene>
<organism evidence="2 3">
    <name type="scientific">Durusdinium trenchii</name>
    <dbReference type="NCBI Taxonomy" id="1381693"/>
    <lineage>
        <taxon>Eukaryota</taxon>
        <taxon>Sar</taxon>
        <taxon>Alveolata</taxon>
        <taxon>Dinophyceae</taxon>
        <taxon>Suessiales</taxon>
        <taxon>Symbiodiniaceae</taxon>
        <taxon>Durusdinium</taxon>
    </lineage>
</organism>
<sequence>MGGKRRWNIRLFFLPGYCTRALMPLDQNAHQSMAASWKQFKQDWCKKNEPLSLMVALRAIHEFTKRALSPEMAKASWKRIGCESGMQWNRDMLLVNRAEEVFSARRDAPRLGDAAESSALTAFQRVSPSKTKCSKQGCGQFLDTSMRVCWNCAEPNASFDPDSFAIHKRGFRSGWKQNPEAKLKKVEAKDEKILGQVTDLMKELKSRVRKQEAMENPAKQAGEEKDTAMPAQEKQAALGEAVEKGDDVEEEDPEWNLNDPADVLDMLESSFPAADVEKAGYTLNMFTKICEHYLQFLKQKVPKAPLAHWIKKDLDAGILKNRTERIQWLQTYGKHRSLQYMAKPPKAA</sequence>
<dbReference type="Proteomes" id="UP001642464">
    <property type="component" value="Unassembled WGS sequence"/>
</dbReference>
<accession>A0ABP0IT89</accession>
<evidence type="ECO:0000313" key="2">
    <source>
        <dbReference type="EMBL" id="CAK9005127.1"/>
    </source>
</evidence>
<name>A0ABP0IT89_9DINO</name>
<comment type="caution">
    <text evidence="2">The sequence shown here is derived from an EMBL/GenBank/DDBJ whole genome shotgun (WGS) entry which is preliminary data.</text>
</comment>